<dbReference type="PANTHER" id="PTHR39339">
    <property type="entry name" value="SLR1444 PROTEIN"/>
    <property type="match status" value="1"/>
</dbReference>
<keyword evidence="3" id="KW-1185">Reference proteome</keyword>
<dbReference type="EMBL" id="CP001614">
    <property type="protein sequence ID" value="ACR12756.1"/>
    <property type="molecule type" value="Genomic_DNA"/>
</dbReference>
<evidence type="ECO:0000313" key="3">
    <source>
        <dbReference type="Proteomes" id="UP000009080"/>
    </source>
</evidence>
<gene>
    <name evidence="2" type="ordered locus">TERTU_3714</name>
</gene>
<dbReference type="OrthoDB" id="9810154at2"/>
<dbReference type="HOGENOM" id="CLU_025044_0_0_6"/>
<feature type="domain" description="CHAD" evidence="1">
    <location>
        <begin position="207"/>
        <end position="494"/>
    </location>
</feature>
<dbReference type="InterPro" id="IPR007899">
    <property type="entry name" value="CHAD_dom"/>
</dbReference>
<dbReference type="KEGG" id="ttu:TERTU_3714"/>
<dbReference type="RefSeq" id="WP_015818868.1">
    <property type="nucleotide sequence ID" value="NC_012997.1"/>
</dbReference>
<dbReference type="AlphaFoldDB" id="C5BS98"/>
<sequence>MPDTQSLAWPVTILEPDLFDNGGLGEKLSLEVRSPLKAEDVTLLDDFDWHLWQDNRLLVKNGNEYQLLAPAAEPISAVQSGSPQFSWDFTSPAFVEALADRLTLRALRPILAGRVTQAWWNIREAGEDKIVCRLQLLHFQNETHSQGYWQLVPLRGYQQEFDKVARRMDKILGESLANLPVDLHFILADLALDDARPRAATIRLDSTAASEVAVAGMVLNLVRDAQRHVPGIIEDVDSEFLHDFRVQLRKARSLVQITKGALSAPRQASLKTLLADIMRPTGLLRDLDVFLLEQQYYRSLLPEIHQSGFDQLIRNVKNARNQACKTLQQYLHSDTYNTHLASIIDLAGEPAELASTSSQQPIYLLVNQLISKRYRKICRNGLAITDDTPDEDVHNLRIECKKLRYLLTIFGELYDAATLKKIIKRMKGLQTILGNFNDYAVQQEFLAMQSAKSRSQPLQMAVSGLIAVIFQQQRQLRQQVCSAIEEFAAPETTAIIDTLLAKETEPCEL</sequence>
<dbReference type="PANTHER" id="PTHR39339:SF1">
    <property type="entry name" value="CHAD DOMAIN-CONTAINING PROTEIN"/>
    <property type="match status" value="1"/>
</dbReference>
<dbReference type="eggNOG" id="COG5607">
    <property type="taxonomic scope" value="Bacteria"/>
</dbReference>
<dbReference type="SMART" id="SM00880">
    <property type="entry name" value="CHAD"/>
    <property type="match status" value="1"/>
</dbReference>
<dbReference type="Proteomes" id="UP000009080">
    <property type="component" value="Chromosome"/>
</dbReference>
<name>C5BS98_TERTT</name>
<evidence type="ECO:0000313" key="2">
    <source>
        <dbReference type="EMBL" id="ACR12756.1"/>
    </source>
</evidence>
<protein>
    <submittedName>
        <fullName evidence="2">Chad domain containing protein</fullName>
    </submittedName>
</protein>
<proteinExistence type="predicted"/>
<accession>C5BS98</accession>
<dbReference type="InterPro" id="IPR038186">
    <property type="entry name" value="CHAD_dom_sf"/>
</dbReference>
<organism evidence="2 3">
    <name type="scientific">Teredinibacter turnerae (strain ATCC 39867 / T7901)</name>
    <dbReference type="NCBI Taxonomy" id="377629"/>
    <lineage>
        <taxon>Bacteria</taxon>
        <taxon>Pseudomonadati</taxon>
        <taxon>Pseudomonadota</taxon>
        <taxon>Gammaproteobacteria</taxon>
        <taxon>Cellvibrionales</taxon>
        <taxon>Cellvibrionaceae</taxon>
        <taxon>Teredinibacter</taxon>
    </lineage>
</organism>
<evidence type="ECO:0000259" key="1">
    <source>
        <dbReference type="PROSITE" id="PS51708"/>
    </source>
</evidence>
<dbReference type="PROSITE" id="PS51708">
    <property type="entry name" value="CHAD"/>
    <property type="match status" value="1"/>
</dbReference>
<dbReference type="Pfam" id="PF05235">
    <property type="entry name" value="CHAD"/>
    <property type="match status" value="1"/>
</dbReference>
<dbReference type="STRING" id="377629.TERTU_3714"/>
<dbReference type="Gene3D" id="1.40.20.10">
    <property type="entry name" value="CHAD domain"/>
    <property type="match status" value="1"/>
</dbReference>
<reference evidence="2 3" key="1">
    <citation type="journal article" date="2009" name="PLoS ONE">
        <title>The complete genome of Teredinibacter turnerae T7901: an intracellular endosymbiont of marine wood-boring bivalves (shipworms).</title>
        <authorList>
            <person name="Yang J.C."/>
            <person name="Madupu R."/>
            <person name="Durkin A.S."/>
            <person name="Ekborg N.A."/>
            <person name="Pedamallu C.S."/>
            <person name="Hostetler J.B."/>
            <person name="Radune D."/>
            <person name="Toms B.S."/>
            <person name="Henrissat B."/>
            <person name="Coutinho P.M."/>
            <person name="Schwarz S."/>
            <person name="Field L."/>
            <person name="Trindade-Silva A.E."/>
            <person name="Soares C.A.G."/>
            <person name="Elshahawi S."/>
            <person name="Hanora A."/>
            <person name="Schmidt E.W."/>
            <person name="Haygood M.G."/>
            <person name="Posfai J."/>
            <person name="Benner J."/>
            <person name="Madinger C."/>
            <person name="Nove J."/>
            <person name="Anton B."/>
            <person name="Chaudhary K."/>
            <person name="Foster J."/>
            <person name="Holman A."/>
            <person name="Kumar S."/>
            <person name="Lessard P.A."/>
            <person name="Luyten Y.A."/>
            <person name="Slatko B."/>
            <person name="Wood N."/>
            <person name="Wu B."/>
            <person name="Teplitski M."/>
            <person name="Mougous J.D."/>
            <person name="Ward N."/>
            <person name="Eisen J.A."/>
            <person name="Badger J.H."/>
            <person name="Distel D.L."/>
        </authorList>
    </citation>
    <scope>NUCLEOTIDE SEQUENCE [LARGE SCALE GENOMIC DNA]</scope>
    <source>
        <strain evidence="3">ATCC 39867 / T7901</strain>
    </source>
</reference>